<keyword evidence="3 8" id="KW-0489">Methyltransferase</keyword>
<dbReference type="PRINTS" id="PR00507">
    <property type="entry name" value="N12N6MTFRASE"/>
</dbReference>
<sequence>MLNTYITDLNTQYTSGKATEHSYRPLLKNLLESLLPKLNIINEPKRQACGAPDYILTHADLPIGFIETKDINDKDLKGEKSKNGNKEQFDRYKKSLTNLIFTDYLTFHFYRNEELLHSIAIAKVTDKGITPLPENFDTFLTYIQNFGSFEPSGIAKAEDLVTLMAAKAQLLSKIIEKALNEDHTKGIQTDLTDQLTAFSNVLIHDISPKDFADMYAQTITYGLFTARYHDPTLPTFSRQEAYQLLPASNPFLKKLFGYIAGMEVDTRISWVIDDLVQMYLACDVAQMLASYGKDASKDPIVHFYEDFLEAFDPQVRKDLGVWYTPLPVVNFMVRTLDTLLKEQFHLPQGIADTSKIKVQTQQDNKIAGFDIEEKEYHRVQILDPATGTGTFLAQIIEYIAQQFASQQGIWQNYVQEHLLPRLNGFELLMASYAIAHLKLDMLLSQTQITQSTNRIQIYLTNSLEEPTPDRSLPLARWLSDEANEANRIKRDTPVMCIIGNPPYNGSSTNKGSWIMNLMEDYKKEPNSKKKLAERNPKWINDDYVKFIRFGAHFIEKNGSGILIYINPHGFLDNPTFRGMRYHLLKTFDSIYTIDLHGNSRKKETTPSGETDENVFNIMQGVSINIFVKKNNPKNTELAKVYHYDLYGKRTEKLAFLDENNLHTIPFTQLNPIAPNYLFVPKNDTLLTEYNQGFSINELFKINSVGVVTGNDAVLVDTDKQILLSKVKEAYTITSELTNIKKITYRPFDIRYIYWDTSLVTRSRKNVMQHFIKENNIGLVVSRANRQLSLNYMFVTKGITDLHILDNAADSTYVFPLYLYLQGEGHFKDTLDKIPNLNPEILKKLGGNPLTAFDYCYGVLHDKNYREQYKEFLKIDFPRIPYPKDNEELQHYATIGKHLRELHLLESPQLQALITSFPIAGNNTITEIKWVDTRQKDKGNIYINDTQYFADVPLKAWEAYIGGYQPAQKWLKDRKGQTLTYNDIIHYQQMIVALQKTQEIINS</sequence>
<evidence type="ECO:0000313" key="8">
    <source>
        <dbReference type="EMBL" id="ATA84514.1"/>
    </source>
</evidence>
<dbReference type="RefSeq" id="WP_002677957.1">
    <property type="nucleotide sequence ID" value="NZ_CP022385.1"/>
</dbReference>
<keyword evidence="4" id="KW-0808">Transferase</keyword>
<dbReference type="GO" id="GO:0008170">
    <property type="term" value="F:N-methyltransferase activity"/>
    <property type="evidence" value="ECO:0007669"/>
    <property type="project" value="InterPro"/>
</dbReference>
<feature type="domain" description="DNA methylase adenine-specific" evidence="6">
    <location>
        <begin position="296"/>
        <end position="511"/>
    </location>
</feature>
<organism evidence="9 11">
    <name type="scientific">Capnocytophaga sputigena</name>
    <dbReference type="NCBI Taxonomy" id="1019"/>
    <lineage>
        <taxon>Bacteria</taxon>
        <taxon>Pseudomonadati</taxon>
        <taxon>Bacteroidota</taxon>
        <taxon>Flavobacteriia</taxon>
        <taxon>Flavobacteriales</taxon>
        <taxon>Flavobacteriaceae</taxon>
        <taxon>Capnocytophaga</taxon>
    </lineage>
</organism>
<evidence type="ECO:0000256" key="3">
    <source>
        <dbReference type="ARBA" id="ARBA00022603"/>
    </source>
</evidence>
<keyword evidence="9" id="KW-0378">Hydrolase</keyword>
<dbReference type="KEGG" id="cspu:CGC55_08355"/>
<dbReference type="GO" id="GO:0032259">
    <property type="term" value="P:methylation"/>
    <property type="evidence" value="ECO:0007669"/>
    <property type="project" value="UniProtKB-KW"/>
</dbReference>
<evidence type="ECO:0000256" key="1">
    <source>
        <dbReference type="ARBA" id="ARBA00006594"/>
    </source>
</evidence>
<feature type="domain" description="Type ISP restriction-modification enzyme LLaBIII C-terminal specificity" evidence="7">
    <location>
        <begin position="734"/>
        <end position="1001"/>
    </location>
</feature>
<protein>
    <recommendedName>
        <fullName evidence="2">site-specific DNA-methyltransferase (adenine-specific)</fullName>
        <ecNumber evidence="2">2.1.1.72</ecNumber>
    </recommendedName>
</protein>
<reference evidence="8" key="1">
    <citation type="journal article" date="2017" name="Genome Announc.">
        <title>Twelve Complete Reference Genomes of Clinical Isolates in the Capnocytophaga Genus.</title>
        <authorList>
            <person name="Villarma A."/>
            <person name="Gulvik C.A."/>
            <person name="Rowe L.A."/>
            <person name="Sheth M."/>
            <person name="Juieng P."/>
            <person name="Nicholson A.C."/>
            <person name="Loparev V.N."/>
            <person name="McQuiston J.R."/>
        </authorList>
    </citation>
    <scope>NUCLEOTIDE SEQUENCE</scope>
    <source>
        <strain evidence="8">KC1668</strain>
    </source>
</reference>
<dbReference type="Proteomes" id="UP000249902">
    <property type="component" value="Unassembled WGS sequence"/>
</dbReference>
<dbReference type="REBASE" id="422395">
    <property type="entry name" value="Csp11653ORF1624P"/>
</dbReference>
<evidence type="ECO:0000256" key="2">
    <source>
        <dbReference type="ARBA" id="ARBA00011900"/>
    </source>
</evidence>
<dbReference type="EMBL" id="UAVP01000008">
    <property type="protein sequence ID" value="SQA75712.1"/>
    <property type="molecule type" value="Genomic_DNA"/>
</dbReference>
<dbReference type="EC" id="2.1.1.72" evidence="2"/>
<dbReference type="GO" id="GO:0003677">
    <property type="term" value="F:DNA binding"/>
    <property type="evidence" value="ECO:0007669"/>
    <property type="project" value="InterPro"/>
</dbReference>
<keyword evidence="10" id="KW-1185">Reference proteome</keyword>
<name>A0AAX2IB95_CAPSP</name>
<comment type="similarity">
    <text evidence="1">Belongs to the N(4)/N(6)-methyltransferase family.</text>
</comment>
<comment type="catalytic activity">
    <reaction evidence="5">
        <text>a 2'-deoxyadenosine in DNA + S-adenosyl-L-methionine = an N(6)-methyl-2'-deoxyadenosine in DNA + S-adenosyl-L-homocysteine + H(+)</text>
        <dbReference type="Rhea" id="RHEA:15197"/>
        <dbReference type="Rhea" id="RHEA-COMP:12418"/>
        <dbReference type="Rhea" id="RHEA-COMP:12419"/>
        <dbReference type="ChEBI" id="CHEBI:15378"/>
        <dbReference type="ChEBI" id="CHEBI:57856"/>
        <dbReference type="ChEBI" id="CHEBI:59789"/>
        <dbReference type="ChEBI" id="CHEBI:90615"/>
        <dbReference type="ChEBI" id="CHEBI:90616"/>
        <dbReference type="EC" id="2.1.1.72"/>
    </reaction>
</comment>
<dbReference type="SUPFAM" id="SSF53335">
    <property type="entry name" value="S-adenosyl-L-methionine-dependent methyltransferases"/>
    <property type="match status" value="1"/>
</dbReference>
<evidence type="ECO:0000259" key="6">
    <source>
        <dbReference type="Pfam" id="PF02384"/>
    </source>
</evidence>
<gene>
    <name evidence="8" type="ORF">CGC55_08355</name>
    <name evidence="9" type="ORF">NCTC11653_01624</name>
</gene>
<keyword evidence="9" id="KW-0067">ATP-binding</keyword>
<keyword evidence="9" id="KW-0547">Nucleotide-binding</keyword>
<evidence type="ECO:0000256" key="5">
    <source>
        <dbReference type="ARBA" id="ARBA00047942"/>
    </source>
</evidence>
<dbReference type="PANTHER" id="PTHR33841">
    <property type="entry name" value="DNA METHYLTRANSFERASE YEEA-RELATED"/>
    <property type="match status" value="1"/>
</dbReference>
<dbReference type="InterPro" id="IPR041635">
    <property type="entry name" value="Type_ISP_LLaBIII_C"/>
</dbReference>
<evidence type="ECO:0000313" key="10">
    <source>
        <dbReference type="Proteomes" id="UP000217301"/>
    </source>
</evidence>
<dbReference type="Pfam" id="PF18135">
    <property type="entry name" value="Type_ISP_C"/>
    <property type="match status" value="1"/>
</dbReference>
<dbReference type="InterPro" id="IPR029063">
    <property type="entry name" value="SAM-dependent_MTases_sf"/>
</dbReference>
<dbReference type="GO" id="GO:0009007">
    <property type="term" value="F:site-specific DNA-methyltransferase (adenine-specific) activity"/>
    <property type="evidence" value="ECO:0007669"/>
    <property type="project" value="UniProtKB-EC"/>
</dbReference>
<dbReference type="Proteomes" id="UP000217301">
    <property type="component" value="Chromosome"/>
</dbReference>
<proteinExistence type="inferred from homology"/>
<evidence type="ECO:0000313" key="9">
    <source>
        <dbReference type="EMBL" id="SQA75712.1"/>
    </source>
</evidence>
<accession>A0AAX2IB95</accession>
<evidence type="ECO:0000259" key="7">
    <source>
        <dbReference type="Pfam" id="PF18135"/>
    </source>
</evidence>
<reference evidence="10" key="2">
    <citation type="submission" date="2017-06" db="EMBL/GenBank/DDBJ databases">
        <title>Capnocytophaga spp. assemblies.</title>
        <authorList>
            <person name="Gulvik C.A."/>
        </authorList>
    </citation>
    <scope>NUCLEOTIDE SEQUENCE [LARGE SCALE GENOMIC DNA]</scope>
    <source>
        <strain evidence="10">KC1668</strain>
    </source>
</reference>
<dbReference type="Gene3D" id="3.40.50.150">
    <property type="entry name" value="Vaccinia Virus protein VP39"/>
    <property type="match status" value="1"/>
</dbReference>
<evidence type="ECO:0000313" key="11">
    <source>
        <dbReference type="Proteomes" id="UP000249902"/>
    </source>
</evidence>
<dbReference type="Pfam" id="PF02384">
    <property type="entry name" value="N6_Mtase"/>
    <property type="match status" value="1"/>
</dbReference>
<dbReference type="PANTHER" id="PTHR33841:SF1">
    <property type="entry name" value="DNA METHYLTRANSFERASE A"/>
    <property type="match status" value="1"/>
</dbReference>
<dbReference type="InterPro" id="IPR050953">
    <property type="entry name" value="N4_N6_ade-DNA_methylase"/>
</dbReference>
<dbReference type="GO" id="GO:0004386">
    <property type="term" value="F:helicase activity"/>
    <property type="evidence" value="ECO:0007669"/>
    <property type="project" value="UniProtKB-KW"/>
</dbReference>
<dbReference type="AlphaFoldDB" id="A0AAX2IB95"/>
<dbReference type="InterPro" id="IPR003356">
    <property type="entry name" value="DNA_methylase_A-5"/>
</dbReference>
<reference evidence="9 11" key="3">
    <citation type="submission" date="2018-06" db="EMBL/GenBank/DDBJ databases">
        <authorList>
            <consortium name="Pathogen Informatics"/>
            <person name="Doyle S."/>
        </authorList>
    </citation>
    <scope>NUCLEOTIDE SEQUENCE [LARGE SCALE GENOMIC DNA]</scope>
    <source>
        <strain evidence="9 11">NCTC11653</strain>
    </source>
</reference>
<evidence type="ECO:0000256" key="4">
    <source>
        <dbReference type="ARBA" id="ARBA00022679"/>
    </source>
</evidence>
<dbReference type="EMBL" id="CP022385">
    <property type="protein sequence ID" value="ATA84514.1"/>
    <property type="molecule type" value="Genomic_DNA"/>
</dbReference>
<keyword evidence="9" id="KW-0347">Helicase</keyword>